<dbReference type="Pfam" id="PF06472">
    <property type="entry name" value="ABC_membrane_2"/>
    <property type="match status" value="1"/>
</dbReference>
<keyword evidence="2" id="KW-0813">Transport</keyword>
<keyword evidence="4" id="KW-0547">Nucleotide-binding</keyword>
<organism evidence="11 12">
    <name type="scientific">Hydrogenispora ethanolica</name>
    <dbReference type="NCBI Taxonomy" id="1082276"/>
    <lineage>
        <taxon>Bacteria</taxon>
        <taxon>Bacillati</taxon>
        <taxon>Bacillota</taxon>
        <taxon>Hydrogenispora</taxon>
    </lineage>
</organism>
<dbReference type="Gene3D" id="1.20.1560.10">
    <property type="entry name" value="ABC transporter type 1, transmembrane domain"/>
    <property type="match status" value="1"/>
</dbReference>
<dbReference type="AlphaFoldDB" id="A0A4V2QG37"/>
<evidence type="ECO:0000259" key="10">
    <source>
        <dbReference type="PROSITE" id="PS50929"/>
    </source>
</evidence>
<evidence type="ECO:0000256" key="4">
    <source>
        <dbReference type="ARBA" id="ARBA00022741"/>
    </source>
</evidence>
<dbReference type="InterPro" id="IPR011527">
    <property type="entry name" value="ABC1_TM_dom"/>
</dbReference>
<proteinExistence type="predicted"/>
<dbReference type="InterPro" id="IPR036640">
    <property type="entry name" value="ABC1_TM_sf"/>
</dbReference>
<evidence type="ECO:0000256" key="5">
    <source>
        <dbReference type="ARBA" id="ARBA00022840"/>
    </source>
</evidence>
<feature type="transmembrane region" description="Helical" evidence="8">
    <location>
        <begin position="141"/>
        <end position="168"/>
    </location>
</feature>
<feature type="transmembrane region" description="Helical" evidence="8">
    <location>
        <begin position="67"/>
        <end position="92"/>
    </location>
</feature>
<evidence type="ECO:0000256" key="1">
    <source>
        <dbReference type="ARBA" id="ARBA00004651"/>
    </source>
</evidence>
<feature type="domain" description="ABC transmembrane type-1" evidence="10">
    <location>
        <begin position="27"/>
        <end position="332"/>
    </location>
</feature>
<dbReference type="PROSITE" id="PS00211">
    <property type="entry name" value="ABC_TRANSPORTER_1"/>
    <property type="match status" value="1"/>
</dbReference>
<keyword evidence="7 8" id="KW-0472">Membrane</keyword>
<dbReference type="OrthoDB" id="9810134at2"/>
<dbReference type="GO" id="GO:0005524">
    <property type="term" value="F:ATP binding"/>
    <property type="evidence" value="ECO:0007669"/>
    <property type="project" value="UniProtKB-KW"/>
</dbReference>
<evidence type="ECO:0000256" key="3">
    <source>
        <dbReference type="ARBA" id="ARBA00022692"/>
    </source>
</evidence>
<dbReference type="Gene3D" id="3.40.50.300">
    <property type="entry name" value="P-loop containing nucleotide triphosphate hydrolases"/>
    <property type="match status" value="1"/>
</dbReference>
<evidence type="ECO:0000313" key="11">
    <source>
        <dbReference type="EMBL" id="TCL74267.1"/>
    </source>
</evidence>
<feature type="transmembrane region" description="Helical" evidence="8">
    <location>
        <begin position="273"/>
        <end position="293"/>
    </location>
</feature>
<dbReference type="PANTHER" id="PTHR11384:SF59">
    <property type="entry name" value="LYSOSOMAL COBALAMIN TRANSPORTER ABCD4"/>
    <property type="match status" value="1"/>
</dbReference>
<accession>A0A4V2QG37</accession>
<dbReference type="PROSITE" id="PS50893">
    <property type="entry name" value="ABC_TRANSPORTER_2"/>
    <property type="match status" value="1"/>
</dbReference>
<dbReference type="InterPro" id="IPR003439">
    <property type="entry name" value="ABC_transporter-like_ATP-bd"/>
</dbReference>
<feature type="transmembrane region" description="Helical" evidence="8">
    <location>
        <begin position="26"/>
        <end position="47"/>
    </location>
</feature>
<evidence type="ECO:0000256" key="2">
    <source>
        <dbReference type="ARBA" id="ARBA00022448"/>
    </source>
</evidence>
<dbReference type="CDD" id="cd03223">
    <property type="entry name" value="ABCD_peroxisomal_ALDP"/>
    <property type="match status" value="1"/>
</dbReference>
<dbReference type="SMART" id="SM00382">
    <property type="entry name" value="AAA"/>
    <property type="match status" value="1"/>
</dbReference>
<dbReference type="InterPro" id="IPR003593">
    <property type="entry name" value="AAA+_ATPase"/>
</dbReference>
<dbReference type="InterPro" id="IPR027417">
    <property type="entry name" value="P-loop_NTPase"/>
</dbReference>
<dbReference type="Pfam" id="PF00005">
    <property type="entry name" value="ABC_tran"/>
    <property type="match status" value="1"/>
</dbReference>
<dbReference type="PROSITE" id="PS50929">
    <property type="entry name" value="ABC_TM1F"/>
    <property type="match status" value="1"/>
</dbReference>
<keyword evidence="12" id="KW-1185">Reference proteome</keyword>
<dbReference type="EMBL" id="SLUN01000004">
    <property type="protein sequence ID" value="TCL74267.1"/>
    <property type="molecule type" value="Genomic_DNA"/>
</dbReference>
<dbReference type="GO" id="GO:0140359">
    <property type="term" value="F:ABC-type transporter activity"/>
    <property type="evidence" value="ECO:0007669"/>
    <property type="project" value="InterPro"/>
</dbReference>
<dbReference type="RefSeq" id="WP_132013253.1">
    <property type="nucleotide sequence ID" value="NZ_SLUN01000004.1"/>
</dbReference>
<feature type="domain" description="ABC transporter" evidence="9">
    <location>
        <begin position="369"/>
        <end position="589"/>
    </location>
</feature>
<evidence type="ECO:0000259" key="9">
    <source>
        <dbReference type="PROSITE" id="PS50893"/>
    </source>
</evidence>
<name>A0A4V2QG37_HYDET</name>
<dbReference type="GO" id="GO:0016887">
    <property type="term" value="F:ATP hydrolysis activity"/>
    <property type="evidence" value="ECO:0007669"/>
    <property type="project" value="InterPro"/>
</dbReference>
<evidence type="ECO:0000256" key="7">
    <source>
        <dbReference type="ARBA" id="ARBA00023136"/>
    </source>
</evidence>
<dbReference type="SUPFAM" id="SSF52540">
    <property type="entry name" value="P-loop containing nucleoside triphosphate hydrolases"/>
    <property type="match status" value="1"/>
</dbReference>
<dbReference type="PANTHER" id="PTHR11384">
    <property type="entry name" value="ATP-BINDING CASSETTE, SUB-FAMILY D MEMBER"/>
    <property type="match status" value="1"/>
</dbReference>
<dbReference type="Proteomes" id="UP000295008">
    <property type="component" value="Unassembled WGS sequence"/>
</dbReference>
<dbReference type="SUPFAM" id="SSF90123">
    <property type="entry name" value="ABC transporter transmembrane region"/>
    <property type="match status" value="1"/>
</dbReference>
<keyword evidence="5 11" id="KW-0067">ATP-binding</keyword>
<reference evidence="11 12" key="1">
    <citation type="submission" date="2019-03" db="EMBL/GenBank/DDBJ databases">
        <title>Genomic Encyclopedia of Type Strains, Phase IV (KMG-IV): sequencing the most valuable type-strain genomes for metagenomic binning, comparative biology and taxonomic classification.</title>
        <authorList>
            <person name="Goeker M."/>
        </authorList>
    </citation>
    <scope>NUCLEOTIDE SEQUENCE [LARGE SCALE GENOMIC DNA]</scope>
    <source>
        <strain evidence="11 12">LX-B</strain>
    </source>
</reference>
<sequence length="589" mass="67326">MRKFDISFIKAGWGLTREYWRSTERWLAGGLLAAIVALNLGDVYLLVRLNEWNNGFYNALQRYDQKAFFGALGTFSILAGIYILVAVYELYFQQMLEIRWRRWMTEHYLQNWLRKQHYYRMQLQNNGSDNPDQRISEDIRLFVSSTLTLSLGLLKAVVTLISFTAILWNLSGVLTIPLAQGKVAIPGYMVWTAAGYAILGTWLTAKIGRPLVKLNFNQQRYEADFRFSLVRLRENSESVAFYQGESQEESNFTGRFKKTFENFYKLMKRQKRLTWFTSCYGQIAIIFPFLVAAPRFFSRQIQLGGLVQTASAFGKVQDSLSFFVSSYASLAEWKAVLNRLVGFNQQIDSIESSREQTAFQFIAGNEPQFTVSGLKVGLPNGAILFDNFELKLRKGDSLLITGPSGSGKSTLMRTFAGIWPFSEGKVSIPRGEKILFLPQKPYLPLGTLREVLLYPYGTGTAADDRLKEILSQCQLEELIPYLDTVENWSQLLSLGEQQRIAFGRALLHQPQWLFLDEATSALDEPLERTMYGLLQTKLKDLTIVSIGHRQTLLALHQLRLHIDKRSPLHFSDARQSGEIPRYSRRSTAS</sequence>
<gene>
    <name evidence="11" type="ORF">EDC14_1004205</name>
</gene>
<comment type="caution">
    <text evidence="11">The sequence shown here is derived from an EMBL/GenBank/DDBJ whole genome shotgun (WGS) entry which is preliminary data.</text>
</comment>
<keyword evidence="3 8" id="KW-0812">Transmembrane</keyword>
<evidence type="ECO:0000256" key="6">
    <source>
        <dbReference type="ARBA" id="ARBA00022989"/>
    </source>
</evidence>
<dbReference type="GO" id="GO:0005886">
    <property type="term" value="C:plasma membrane"/>
    <property type="evidence" value="ECO:0007669"/>
    <property type="project" value="UniProtKB-SubCell"/>
</dbReference>
<keyword evidence="6 8" id="KW-1133">Transmembrane helix</keyword>
<evidence type="ECO:0000313" key="12">
    <source>
        <dbReference type="Proteomes" id="UP000295008"/>
    </source>
</evidence>
<dbReference type="InterPro" id="IPR017871">
    <property type="entry name" value="ABC_transporter-like_CS"/>
</dbReference>
<evidence type="ECO:0000256" key="8">
    <source>
        <dbReference type="SAM" id="Phobius"/>
    </source>
</evidence>
<comment type="subcellular location">
    <subcellularLocation>
        <location evidence="1">Cell membrane</location>
        <topology evidence="1">Multi-pass membrane protein</topology>
    </subcellularLocation>
</comment>
<feature type="transmembrane region" description="Helical" evidence="8">
    <location>
        <begin position="188"/>
        <end position="205"/>
    </location>
</feature>
<dbReference type="InterPro" id="IPR050835">
    <property type="entry name" value="ABC_transporter_sub-D"/>
</dbReference>
<protein>
    <submittedName>
        <fullName evidence="11">Putative ATP-binding cassette transporter</fullName>
    </submittedName>
</protein>